<reference evidence="5" key="1">
    <citation type="submission" date="2016-10" db="EMBL/GenBank/DDBJ databases">
        <title>Frankia sp. NRRL B-16386 Genome sequencing.</title>
        <authorList>
            <person name="Ghodhbane-Gtari F."/>
            <person name="Swanson E."/>
            <person name="Gueddou A."/>
            <person name="Hezbri K."/>
            <person name="Ktari K."/>
            <person name="Nouioui I."/>
            <person name="Morris K."/>
            <person name="Simpson S."/>
            <person name="Abebe-Akele F."/>
            <person name="Thomas K."/>
            <person name="Gtari M."/>
            <person name="Tisa L.S."/>
        </authorList>
    </citation>
    <scope>NUCLEOTIDE SEQUENCE [LARGE SCALE GENOMIC DNA]</scope>
    <source>
        <strain evidence="5">NRRL B-16386</strain>
    </source>
</reference>
<dbReference type="AlphaFoldDB" id="A0A1V2I687"/>
<evidence type="ECO:0000259" key="3">
    <source>
        <dbReference type="Pfam" id="PF14016"/>
    </source>
</evidence>
<comment type="caution">
    <text evidence="4">The sequence shown here is derived from an EMBL/GenBank/DDBJ whole genome shotgun (WGS) entry which is preliminary data.</text>
</comment>
<dbReference type="Pfam" id="PF14016">
    <property type="entry name" value="DUF4232"/>
    <property type="match status" value="1"/>
</dbReference>
<sequence length="310" mass="31767">MRRAVRHLPALAAFLLLAACGSEQAGTLGAGVATPAARISATEPPVDGVRITQLTVPSGTPNPGSGPGGSPGRVDPFPAHDSGISASYEVTNDNAEALTYTILFDFTTDAGEVMANTYETVRAVGPGAIVRGTVRLGVLAPGASPVTRVKVAEVTSVPAAEAPPAPGECPSSGIRLTAGDVDAAMGLRAVSLDLENCGTRDYPLEGYPLLELLDDDRSRVDGVQIVHGSGGIATVPGFDEPAGPLVLKPGESARSALMWRNTTELGPAPVNIPYVRVRAQQGADPVIVTLHLDLGTTGRLAAQPWAHPPT</sequence>
<feature type="region of interest" description="Disordered" evidence="1">
    <location>
        <begin position="55"/>
        <end position="81"/>
    </location>
</feature>
<dbReference type="EMBL" id="MOMC01000060">
    <property type="protein sequence ID" value="ONH25393.1"/>
    <property type="molecule type" value="Genomic_DNA"/>
</dbReference>
<dbReference type="InterPro" id="IPR025326">
    <property type="entry name" value="DUF4232"/>
</dbReference>
<evidence type="ECO:0000313" key="5">
    <source>
        <dbReference type="Proteomes" id="UP000188929"/>
    </source>
</evidence>
<accession>A0A1V2I687</accession>
<proteinExistence type="predicted"/>
<evidence type="ECO:0000256" key="1">
    <source>
        <dbReference type="SAM" id="MobiDB-lite"/>
    </source>
</evidence>
<evidence type="ECO:0000256" key="2">
    <source>
        <dbReference type="SAM" id="SignalP"/>
    </source>
</evidence>
<dbReference type="PROSITE" id="PS51257">
    <property type="entry name" value="PROKAR_LIPOPROTEIN"/>
    <property type="match status" value="1"/>
</dbReference>
<feature type="domain" description="DUF4232" evidence="3">
    <location>
        <begin position="169"/>
        <end position="305"/>
    </location>
</feature>
<organism evidence="4 5">
    <name type="scientific">Pseudofrankia asymbiotica</name>
    <dbReference type="NCBI Taxonomy" id="1834516"/>
    <lineage>
        <taxon>Bacteria</taxon>
        <taxon>Bacillati</taxon>
        <taxon>Actinomycetota</taxon>
        <taxon>Actinomycetes</taxon>
        <taxon>Frankiales</taxon>
        <taxon>Frankiaceae</taxon>
        <taxon>Pseudofrankia</taxon>
    </lineage>
</organism>
<keyword evidence="2" id="KW-0732">Signal</keyword>
<feature type="signal peptide" evidence="2">
    <location>
        <begin position="1"/>
        <end position="25"/>
    </location>
</feature>
<dbReference type="OrthoDB" id="3827416at2"/>
<name>A0A1V2I687_9ACTN</name>
<evidence type="ECO:0000313" key="4">
    <source>
        <dbReference type="EMBL" id="ONH25393.1"/>
    </source>
</evidence>
<gene>
    <name evidence="4" type="ORF">BL253_27715</name>
</gene>
<protein>
    <recommendedName>
        <fullName evidence="3">DUF4232 domain-containing protein</fullName>
    </recommendedName>
</protein>
<dbReference type="Proteomes" id="UP000188929">
    <property type="component" value="Unassembled WGS sequence"/>
</dbReference>
<feature type="chain" id="PRO_5011962581" description="DUF4232 domain-containing protein" evidence="2">
    <location>
        <begin position="26"/>
        <end position="310"/>
    </location>
</feature>
<keyword evidence="5" id="KW-1185">Reference proteome</keyword>